<evidence type="ECO:0000256" key="1">
    <source>
        <dbReference type="SAM" id="MobiDB-lite"/>
    </source>
</evidence>
<feature type="compositionally biased region" description="Basic residues" evidence="1">
    <location>
        <begin position="167"/>
        <end position="191"/>
    </location>
</feature>
<feature type="compositionally biased region" description="Basic and acidic residues" evidence="1">
    <location>
        <begin position="196"/>
        <end position="218"/>
    </location>
</feature>
<dbReference type="EMBL" id="CADCUB010000001">
    <property type="protein sequence ID" value="CAA9302521.1"/>
    <property type="molecule type" value="Genomic_DNA"/>
</dbReference>
<accession>A0A6J4KCY1</accession>
<name>A0A6J4KCY1_9ACTN</name>
<proteinExistence type="predicted"/>
<feature type="region of interest" description="Disordered" evidence="1">
    <location>
        <begin position="160"/>
        <end position="247"/>
    </location>
</feature>
<feature type="compositionally biased region" description="Basic and acidic residues" evidence="1">
    <location>
        <begin position="1"/>
        <end position="23"/>
    </location>
</feature>
<feature type="non-terminal residue" evidence="2">
    <location>
        <position position="310"/>
    </location>
</feature>
<sequence>GRWYEHAGPGRDALAHPRADDHRGRARRRGRRRHLLRRTRADRRRRAGRPGARRRRAGGRRDARPRRRGRRAGAAAGPRHRHHGRQLGLHLGPLAGHRPDAALAGAARPDGLPPAAQRDDRLRADGPVRLHDLPRRSSTAGRPRVRRHHHRAVPVLPRPAATGVRQPVRRHAQPARRLGPARRHGARRRRGVAGAADRRSHDAGAHGCGDRDHREPLRARRRRGCGVRPGRVGRRPAARAPSRRRAAGVAVCGVPRRGGAPAAPPSASRARCRLARRWADPLAARSAPPAGGRAAGRTPAAPRLPAPGSV</sequence>
<evidence type="ECO:0000313" key="2">
    <source>
        <dbReference type="EMBL" id="CAA9302521.1"/>
    </source>
</evidence>
<feature type="region of interest" description="Disordered" evidence="1">
    <location>
        <begin position="282"/>
        <end position="310"/>
    </location>
</feature>
<gene>
    <name evidence="2" type="ORF">AVDCRST_MAG07-973</name>
</gene>
<organism evidence="2">
    <name type="scientific">uncultured Frankineae bacterium</name>
    <dbReference type="NCBI Taxonomy" id="437475"/>
    <lineage>
        <taxon>Bacteria</taxon>
        <taxon>Bacillati</taxon>
        <taxon>Actinomycetota</taxon>
        <taxon>Actinomycetes</taxon>
        <taxon>Frankiales</taxon>
        <taxon>environmental samples</taxon>
    </lineage>
</organism>
<feature type="region of interest" description="Disordered" evidence="1">
    <location>
        <begin position="1"/>
        <end position="124"/>
    </location>
</feature>
<feature type="non-terminal residue" evidence="2">
    <location>
        <position position="1"/>
    </location>
</feature>
<protein>
    <submittedName>
        <fullName evidence="2">Integral membrane protein</fullName>
    </submittedName>
</protein>
<feature type="compositionally biased region" description="Basic residues" evidence="1">
    <location>
        <begin position="24"/>
        <end position="71"/>
    </location>
</feature>
<dbReference type="AlphaFoldDB" id="A0A6J4KCY1"/>
<feature type="compositionally biased region" description="Basic residues" evidence="1">
    <location>
        <begin position="219"/>
        <end position="246"/>
    </location>
</feature>
<reference evidence="2" key="1">
    <citation type="submission" date="2020-02" db="EMBL/GenBank/DDBJ databases">
        <authorList>
            <person name="Meier V. D."/>
        </authorList>
    </citation>
    <scope>NUCLEOTIDE SEQUENCE</scope>
    <source>
        <strain evidence="2">AVDCRST_MAG07</strain>
    </source>
</reference>